<dbReference type="Gene3D" id="1.20.120.1870">
    <property type="entry name" value="Fic/DOC protein, Fido domain"/>
    <property type="match status" value="1"/>
</dbReference>
<accession>A0ABP9UJA2</accession>
<protein>
    <recommendedName>
        <fullName evidence="1">Fido domain-containing protein</fullName>
    </recommendedName>
</protein>
<dbReference type="PROSITE" id="PS51459">
    <property type="entry name" value="FIDO"/>
    <property type="match status" value="1"/>
</dbReference>
<sequence>MVEIAAAYLFYLCSNHPFVDGNKRVALATCLVFLNTNGFKVTQDSSAWEAFVLDVAASKLDRHATTGRLRNLLRG</sequence>
<dbReference type="InterPro" id="IPR053737">
    <property type="entry name" value="Type_II_TA_Toxin"/>
</dbReference>
<dbReference type="EMBL" id="BAABRI010000003">
    <property type="protein sequence ID" value="GAA5481467.1"/>
    <property type="molecule type" value="Genomic_DNA"/>
</dbReference>
<dbReference type="NCBIfam" id="TIGR01550">
    <property type="entry name" value="DOC_P1"/>
    <property type="match status" value="1"/>
</dbReference>
<feature type="domain" description="Fido" evidence="1">
    <location>
        <begin position="1"/>
        <end position="75"/>
    </location>
</feature>
<dbReference type="InterPro" id="IPR003812">
    <property type="entry name" value="Fido"/>
</dbReference>
<evidence type="ECO:0000313" key="2">
    <source>
        <dbReference type="EMBL" id="GAA5481467.1"/>
    </source>
</evidence>
<dbReference type="InterPro" id="IPR036597">
    <property type="entry name" value="Fido-like_dom_sf"/>
</dbReference>
<evidence type="ECO:0000313" key="3">
    <source>
        <dbReference type="Proteomes" id="UP001476282"/>
    </source>
</evidence>
<keyword evidence="3" id="KW-1185">Reference proteome</keyword>
<dbReference type="Proteomes" id="UP001476282">
    <property type="component" value="Unassembled WGS sequence"/>
</dbReference>
<reference evidence="2 3" key="1">
    <citation type="submission" date="2024-02" db="EMBL/GenBank/DDBJ databases">
        <title>Haloferula sargassicola NBRC 104335.</title>
        <authorList>
            <person name="Ichikawa N."/>
            <person name="Katano-Makiyama Y."/>
            <person name="Hidaka K."/>
        </authorList>
    </citation>
    <scope>NUCLEOTIDE SEQUENCE [LARGE SCALE GENOMIC DNA]</scope>
    <source>
        <strain evidence="2 3">NBRC 104335</strain>
    </source>
</reference>
<gene>
    <name evidence="2" type="ORF">Hsar01_00676</name>
</gene>
<organism evidence="2 3">
    <name type="scientific">Haloferula sargassicola</name>
    <dbReference type="NCBI Taxonomy" id="490096"/>
    <lineage>
        <taxon>Bacteria</taxon>
        <taxon>Pseudomonadati</taxon>
        <taxon>Verrucomicrobiota</taxon>
        <taxon>Verrucomicrobiia</taxon>
        <taxon>Verrucomicrobiales</taxon>
        <taxon>Verrucomicrobiaceae</taxon>
        <taxon>Haloferula</taxon>
    </lineage>
</organism>
<dbReference type="PANTHER" id="PTHR39426:SF1">
    <property type="entry name" value="HOMOLOGY TO DEATH-ON-CURING PROTEIN OF PHAGE P1"/>
    <property type="match status" value="1"/>
</dbReference>
<dbReference type="Pfam" id="PF02661">
    <property type="entry name" value="Fic"/>
    <property type="match status" value="1"/>
</dbReference>
<name>A0ABP9UJA2_9BACT</name>
<evidence type="ECO:0000259" key="1">
    <source>
        <dbReference type="PROSITE" id="PS51459"/>
    </source>
</evidence>
<dbReference type="PANTHER" id="PTHR39426">
    <property type="entry name" value="HOMOLOGY TO DEATH-ON-CURING PROTEIN OF PHAGE P1"/>
    <property type="match status" value="1"/>
</dbReference>
<proteinExistence type="predicted"/>
<dbReference type="InterPro" id="IPR006440">
    <property type="entry name" value="Doc"/>
</dbReference>
<dbReference type="SUPFAM" id="SSF140931">
    <property type="entry name" value="Fic-like"/>
    <property type="match status" value="1"/>
</dbReference>
<comment type="caution">
    <text evidence="2">The sequence shown here is derived from an EMBL/GenBank/DDBJ whole genome shotgun (WGS) entry which is preliminary data.</text>
</comment>